<dbReference type="SUPFAM" id="SSF56529">
    <property type="entry name" value="FAH"/>
    <property type="match status" value="1"/>
</dbReference>
<accession>A0A9X2W049</accession>
<dbReference type="PANTHER" id="PTHR30143:SF0">
    <property type="entry name" value="2-KETO-4-PENTENOATE HYDRATASE"/>
    <property type="match status" value="1"/>
</dbReference>
<dbReference type="GO" id="GO:0005737">
    <property type="term" value="C:cytoplasm"/>
    <property type="evidence" value="ECO:0007669"/>
    <property type="project" value="TreeGrafter"/>
</dbReference>
<keyword evidence="2" id="KW-1185">Reference proteome</keyword>
<dbReference type="PANTHER" id="PTHR30143">
    <property type="entry name" value="ACID HYDRATASE"/>
    <property type="match status" value="1"/>
</dbReference>
<sequence length="315" mass="33602">MTIPSTAGRNAGILQSAFPRNPGAISPPGIIRGISFLTPVSFFVKIAFPASRWGWTRVTVQECGIAQAFVDARRKGTALARYPGNRPESLSAAYEIQNRALSLWDRAVGGWKVGKINPPDDARLGANRLAGPVFADLISWSGDAPTRFEIFREGFAAVEAEFMLRVGPTDGPVPADRNDAVRWIDEIRIGIEVASSPYAAINADGPCVTISDHGNNAGLLLGPKVPHDLWAHLDQIEVSMEIDGSIVGQATTATMLDGPFGAAVFLFENLLERGITPQAGWWISSGAITGVHPVSGEQLARARFSGVGEVSAFID</sequence>
<dbReference type="Proteomes" id="UP001142648">
    <property type="component" value="Unassembled WGS sequence"/>
</dbReference>
<reference evidence="1" key="1">
    <citation type="submission" date="2022-09" db="EMBL/GenBank/DDBJ databases">
        <title>The genome sequence of Tsuneonella sp. YG55.</title>
        <authorList>
            <person name="Liu Y."/>
        </authorList>
    </citation>
    <scope>NUCLEOTIDE SEQUENCE</scope>
    <source>
        <strain evidence="1">YG55</strain>
    </source>
</reference>
<dbReference type="EMBL" id="JAOAMV010000002">
    <property type="protein sequence ID" value="MCT2558458.1"/>
    <property type="molecule type" value="Genomic_DNA"/>
</dbReference>
<proteinExistence type="predicted"/>
<organism evidence="1 2">
    <name type="scientific">Tsuneonella litorea</name>
    <dbReference type="NCBI Taxonomy" id="2976475"/>
    <lineage>
        <taxon>Bacteria</taxon>
        <taxon>Pseudomonadati</taxon>
        <taxon>Pseudomonadota</taxon>
        <taxon>Alphaproteobacteria</taxon>
        <taxon>Sphingomonadales</taxon>
        <taxon>Erythrobacteraceae</taxon>
        <taxon>Tsuneonella</taxon>
    </lineage>
</organism>
<evidence type="ECO:0000313" key="1">
    <source>
        <dbReference type="EMBL" id="MCT2558458.1"/>
    </source>
</evidence>
<protein>
    <submittedName>
        <fullName evidence="1">2-keto-4-pentenoate hydratase</fullName>
    </submittedName>
</protein>
<dbReference type="InterPro" id="IPR050772">
    <property type="entry name" value="Hydratase-Decarb/MhpD_sf"/>
</dbReference>
<name>A0A9X2W049_9SPHN</name>
<dbReference type="InterPro" id="IPR036663">
    <property type="entry name" value="Fumarylacetoacetase_C_sf"/>
</dbReference>
<dbReference type="AlphaFoldDB" id="A0A9X2W049"/>
<dbReference type="Gene3D" id="3.90.850.10">
    <property type="entry name" value="Fumarylacetoacetase-like, C-terminal domain"/>
    <property type="match status" value="1"/>
</dbReference>
<evidence type="ECO:0000313" key="2">
    <source>
        <dbReference type="Proteomes" id="UP001142648"/>
    </source>
</evidence>
<comment type="caution">
    <text evidence="1">The sequence shown here is derived from an EMBL/GenBank/DDBJ whole genome shotgun (WGS) entry which is preliminary data.</text>
</comment>
<gene>
    <name evidence="1" type="ORF">N0B51_05640</name>
</gene>
<dbReference type="GO" id="GO:0008684">
    <property type="term" value="F:2-oxopent-4-enoate hydratase activity"/>
    <property type="evidence" value="ECO:0007669"/>
    <property type="project" value="TreeGrafter"/>
</dbReference>